<dbReference type="EMBL" id="KZ110593">
    <property type="protein sequence ID" value="OSX65324.1"/>
    <property type="molecule type" value="Genomic_DNA"/>
</dbReference>
<accession>A0A1X6N9T3</accession>
<dbReference type="GeneID" id="36327291"/>
<dbReference type="RefSeq" id="XP_024342118.1">
    <property type="nucleotide sequence ID" value="XM_024482341.1"/>
</dbReference>
<keyword evidence="3" id="KW-1185">Reference proteome</keyword>
<evidence type="ECO:0000259" key="1">
    <source>
        <dbReference type="Pfam" id="PF20719"/>
    </source>
</evidence>
<dbReference type="OrthoDB" id="2535907at2759"/>
<dbReference type="STRING" id="670580.A0A1X6N9T3"/>
<evidence type="ECO:0000313" key="2">
    <source>
        <dbReference type="EMBL" id="OSX65324.1"/>
    </source>
</evidence>
<gene>
    <name evidence="2" type="ORF">POSPLADRAFT_1069359</name>
</gene>
<dbReference type="Proteomes" id="UP000194127">
    <property type="component" value="Unassembled WGS sequence"/>
</dbReference>
<dbReference type="InterPro" id="IPR048339">
    <property type="entry name" value="Mediator_Med16_C"/>
</dbReference>
<organism evidence="2 3">
    <name type="scientific">Postia placenta MAD-698-R-SB12</name>
    <dbReference type="NCBI Taxonomy" id="670580"/>
    <lineage>
        <taxon>Eukaryota</taxon>
        <taxon>Fungi</taxon>
        <taxon>Dikarya</taxon>
        <taxon>Basidiomycota</taxon>
        <taxon>Agaricomycotina</taxon>
        <taxon>Agaricomycetes</taxon>
        <taxon>Polyporales</taxon>
        <taxon>Adustoporiaceae</taxon>
        <taxon>Rhodonia</taxon>
    </lineage>
</organism>
<proteinExistence type="predicted"/>
<protein>
    <recommendedName>
        <fullName evidence="1">Mediator complex subunit 16 C-terminal domain-containing protein</fullName>
    </recommendedName>
</protein>
<reference evidence="2 3" key="1">
    <citation type="submission" date="2017-04" db="EMBL/GenBank/DDBJ databases">
        <title>Genome Sequence of the Model Brown-Rot Fungus Postia placenta SB12.</title>
        <authorList>
            <consortium name="DOE Joint Genome Institute"/>
            <person name="Gaskell J."/>
            <person name="Kersten P."/>
            <person name="Larrondo L.F."/>
            <person name="Canessa P."/>
            <person name="Martinez D."/>
            <person name="Hibbett D."/>
            <person name="Schmoll M."/>
            <person name="Kubicek C.P."/>
            <person name="Martinez A.T."/>
            <person name="Yadav J."/>
            <person name="Master E."/>
            <person name="Magnuson J.K."/>
            <person name="James T."/>
            <person name="Yaver D."/>
            <person name="Berka R."/>
            <person name="Labutti K."/>
            <person name="Lipzen A."/>
            <person name="Aerts A."/>
            <person name="Barry K."/>
            <person name="Henrissat B."/>
            <person name="Blanchette R."/>
            <person name="Grigoriev I."/>
            <person name="Cullen D."/>
        </authorList>
    </citation>
    <scope>NUCLEOTIDE SEQUENCE [LARGE SCALE GENOMIC DNA]</scope>
    <source>
        <strain evidence="2 3">MAD-698-R-SB12</strain>
    </source>
</reference>
<sequence>MKEESHWQLGWWDLSHLLGGTRRNFTIPPPKLVLDKPASYGPPTVICVSPVDDRLFAYFPGRGGDGAGCLWKRKAPLDSWHVWEYWPLPQGAGAVAAAWTAAPRENHQINVYYVPPPPHTPSLKVIRASLVQLSRSFEGEPPSYDDTVNGIGGHHVCVNAAICLSYNESSILVAMRSHILPSPSMAGSSQNAMSLDLSMDVAQLDGETSLNPEWDSWGEESTIQVCEVSLHLRNINPVVTTRTLSPITDASHHLTNLVFMPVAPTKIPNENPGAEGSRITPTVSCLAATFLDFGDYTSTPKSEVALYAFKKSVNPGTGESTWVLQHTARRKFEDKVIEFVLPSPTRASLLAGLMDLSGNAATKGKEVQASIGRLQVLKLHDLSPDDSWEEVPIMSSFSNVGRDVLANIAYSPNRSLLCSVSPTASLNTHIAIHVLPHRRGPSTSAAALLPSSPQITSVPFLAALAVLERIPPSDVIHTLKMPSVSIELVSDTLYRTLQLLFRTFSAESERWIFEVLGLAIEVYSDIHRKATTDADKANLVARRNAALDIRSLVVCRRAFGRCREGSVFDLDAVWQLVSLSGWVIEFTEELLKECVLAAESTISDAAITSTSPLASPIFVHLWHPYSLRRLRDSLVDVKAFRDHVAGLPTRQEHAQIVRAVLTDVVDSSGFDLDRLGRVLNDILQDMQGLDADMLHRSLIACHPAPALGSHLRKAIDRVINSDSINRPRLFVKPADLIDGVSRLSVTDDYVKMKRDVVSKGPLRGIPGVICVRCEGVSEVGHGVKMERGDSTRWRNLEHDWVRICICGGAWISHSRS</sequence>
<dbReference type="Pfam" id="PF20719">
    <property type="entry name" value="Med16_C"/>
    <property type="match status" value="1"/>
</dbReference>
<name>A0A1X6N9T3_9APHY</name>
<dbReference type="AlphaFoldDB" id="A0A1X6N9T3"/>
<evidence type="ECO:0000313" key="3">
    <source>
        <dbReference type="Proteomes" id="UP000194127"/>
    </source>
</evidence>
<feature type="domain" description="Mediator complex subunit 16 C-terminal" evidence="1">
    <location>
        <begin position="769"/>
        <end position="811"/>
    </location>
</feature>